<dbReference type="EMBL" id="BAABBQ010000001">
    <property type="protein sequence ID" value="GAA4021345.1"/>
    <property type="molecule type" value="Genomic_DNA"/>
</dbReference>
<dbReference type="SUPFAM" id="SSF46894">
    <property type="entry name" value="C-terminal effector domain of the bipartite response regulators"/>
    <property type="match status" value="1"/>
</dbReference>
<comment type="caution">
    <text evidence="2">Lacks conserved residue(s) required for the propagation of feature annotation.</text>
</comment>
<evidence type="ECO:0000256" key="1">
    <source>
        <dbReference type="ARBA" id="ARBA00023125"/>
    </source>
</evidence>
<dbReference type="Proteomes" id="UP001500235">
    <property type="component" value="Unassembled WGS sequence"/>
</dbReference>
<feature type="domain" description="OmpR/PhoB-type" evidence="5">
    <location>
        <begin position="51"/>
        <end position="150"/>
    </location>
</feature>
<dbReference type="Gene3D" id="6.10.250.690">
    <property type="match status" value="1"/>
</dbReference>
<evidence type="ECO:0000259" key="5">
    <source>
        <dbReference type="PROSITE" id="PS51755"/>
    </source>
</evidence>
<dbReference type="InterPro" id="IPR036388">
    <property type="entry name" value="WH-like_DNA-bd_sf"/>
</dbReference>
<dbReference type="PANTHER" id="PTHR48111:SF50">
    <property type="entry name" value="KDP OPERON TRANSCRIPTIONAL REGULATORY PROTEIN KDPE"/>
    <property type="match status" value="1"/>
</dbReference>
<protein>
    <submittedName>
        <fullName evidence="6">Uncharacterized protein</fullName>
    </submittedName>
</protein>
<keyword evidence="7" id="KW-1185">Reference proteome</keyword>
<keyword evidence="1 3" id="KW-0238">DNA-binding</keyword>
<feature type="domain" description="Response regulatory" evidence="4">
    <location>
        <begin position="1"/>
        <end position="42"/>
    </location>
</feature>
<dbReference type="PANTHER" id="PTHR48111">
    <property type="entry name" value="REGULATOR OF RPOS"/>
    <property type="match status" value="1"/>
</dbReference>
<dbReference type="InterPro" id="IPR001789">
    <property type="entry name" value="Sig_transdc_resp-reg_receiver"/>
</dbReference>
<accession>A0ABP7T5U1</accession>
<comment type="caution">
    <text evidence="6">The sequence shown here is derived from an EMBL/GenBank/DDBJ whole genome shotgun (WGS) entry which is preliminary data.</text>
</comment>
<dbReference type="PROSITE" id="PS51755">
    <property type="entry name" value="OMPR_PHOB"/>
    <property type="match status" value="1"/>
</dbReference>
<evidence type="ECO:0000256" key="2">
    <source>
        <dbReference type="PROSITE-ProRule" id="PRU00169"/>
    </source>
</evidence>
<dbReference type="InterPro" id="IPR016032">
    <property type="entry name" value="Sig_transdc_resp-reg_C-effctor"/>
</dbReference>
<sequence>MLVVSAREATAEKVAALDLGADDYVTKPFDTEEVLARVRTALRRTVSASGDPLLTIGDVAIDLDKRRVTRAGEDVHLRPKEYALLSELARQPGKVLTHAHLLRTIWGPAHERDLEYLRVAARGLRLKLEQDPASPRMIINEPAVGYRLNERSPAD</sequence>
<evidence type="ECO:0000313" key="6">
    <source>
        <dbReference type="EMBL" id="GAA4021345.1"/>
    </source>
</evidence>
<dbReference type="SMART" id="SM00862">
    <property type="entry name" value="Trans_reg_C"/>
    <property type="match status" value="1"/>
</dbReference>
<dbReference type="InterPro" id="IPR001867">
    <property type="entry name" value="OmpR/PhoB-type_DNA-bd"/>
</dbReference>
<gene>
    <name evidence="6" type="ORF">GCM10022280_22380</name>
</gene>
<reference evidence="7" key="1">
    <citation type="journal article" date="2019" name="Int. J. Syst. Evol. Microbiol.">
        <title>The Global Catalogue of Microorganisms (GCM) 10K type strain sequencing project: providing services to taxonomists for standard genome sequencing and annotation.</title>
        <authorList>
            <consortium name="The Broad Institute Genomics Platform"/>
            <consortium name="The Broad Institute Genome Sequencing Center for Infectious Disease"/>
            <person name="Wu L."/>
            <person name="Ma J."/>
        </authorList>
    </citation>
    <scope>NUCLEOTIDE SEQUENCE [LARGE SCALE GENOMIC DNA]</scope>
    <source>
        <strain evidence="7">JCM 17563</strain>
    </source>
</reference>
<dbReference type="Pfam" id="PF00486">
    <property type="entry name" value="Trans_reg_C"/>
    <property type="match status" value="1"/>
</dbReference>
<proteinExistence type="predicted"/>
<dbReference type="SUPFAM" id="SSF52172">
    <property type="entry name" value="CheY-like"/>
    <property type="match status" value="1"/>
</dbReference>
<evidence type="ECO:0000256" key="3">
    <source>
        <dbReference type="PROSITE-ProRule" id="PRU01091"/>
    </source>
</evidence>
<evidence type="ECO:0000259" key="4">
    <source>
        <dbReference type="PROSITE" id="PS50110"/>
    </source>
</evidence>
<dbReference type="InterPro" id="IPR011006">
    <property type="entry name" value="CheY-like_superfamily"/>
</dbReference>
<name>A0ABP7T5U1_9SPHN</name>
<dbReference type="PROSITE" id="PS50110">
    <property type="entry name" value="RESPONSE_REGULATORY"/>
    <property type="match status" value="1"/>
</dbReference>
<dbReference type="CDD" id="cd00383">
    <property type="entry name" value="trans_reg_C"/>
    <property type="match status" value="1"/>
</dbReference>
<organism evidence="6 7">
    <name type="scientific">Sphingomonas swuensis</name>
    <dbReference type="NCBI Taxonomy" id="977800"/>
    <lineage>
        <taxon>Bacteria</taxon>
        <taxon>Pseudomonadati</taxon>
        <taxon>Pseudomonadota</taxon>
        <taxon>Alphaproteobacteria</taxon>
        <taxon>Sphingomonadales</taxon>
        <taxon>Sphingomonadaceae</taxon>
        <taxon>Sphingomonas</taxon>
    </lineage>
</organism>
<dbReference type="InterPro" id="IPR039420">
    <property type="entry name" value="WalR-like"/>
</dbReference>
<dbReference type="Gene3D" id="1.10.10.10">
    <property type="entry name" value="Winged helix-like DNA-binding domain superfamily/Winged helix DNA-binding domain"/>
    <property type="match status" value="1"/>
</dbReference>
<feature type="DNA-binding region" description="OmpR/PhoB-type" evidence="3">
    <location>
        <begin position="51"/>
        <end position="150"/>
    </location>
</feature>
<evidence type="ECO:0000313" key="7">
    <source>
        <dbReference type="Proteomes" id="UP001500235"/>
    </source>
</evidence>